<evidence type="ECO:0000256" key="4">
    <source>
        <dbReference type="ARBA" id="ARBA00022475"/>
    </source>
</evidence>
<keyword evidence="3" id="KW-0813">Transport</keyword>
<proteinExistence type="inferred from homology"/>
<evidence type="ECO:0000256" key="2">
    <source>
        <dbReference type="ARBA" id="ARBA00012191"/>
    </source>
</evidence>
<evidence type="ECO:0000256" key="7">
    <source>
        <dbReference type="ARBA" id="ARBA00022967"/>
    </source>
</evidence>
<dbReference type="GO" id="GO:0046677">
    <property type="term" value="P:response to antibiotic"/>
    <property type="evidence" value="ECO:0007669"/>
    <property type="project" value="UniProtKB-KW"/>
</dbReference>
<dbReference type="SMART" id="SM00382">
    <property type="entry name" value="AAA"/>
    <property type="match status" value="1"/>
</dbReference>
<dbReference type="FunFam" id="3.40.50.300:FF:000589">
    <property type="entry name" value="ABC transporter, ATP-binding subunit"/>
    <property type="match status" value="1"/>
</dbReference>
<dbReference type="NCBIfam" id="TIGR01188">
    <property type="entry name" value="drrA"/>
    <property type="match status" value="1"/>
</dbReference>
<dbReference type="Gene3D" id="3.40.50.300">
    <property type="entry name" value="P-loop containing nucleotide triphosphate hydrolases"/>
    <property type="match status" value="1"/>
</dbReference>
<gene>
    <name evidence="12" type="ORF">TR51_05590</name>
</gene>
<comment type="caution">
    <text evidence="12">The sequence shown here is derived from an EMBL/GenBank/DDBJ whole genome shotgun (WGS) entry which is preliminary data.</text>
</comment>
<dbReference type="PATRIC" id="fig|2064.6.peg.1235"/>
<evidence type="ECO:0000256" key="5">
    <source>
        <dbReference type="ARBA" id="ARBA00022741"/>
    </source>
</evidence>
<dbReference type="GO" id="GO:0005524">
    <property type="term" value="F:ATP binding"/>
    <property type="evidence" value="ECO:0007669"/>
    <property type="project" value="UniProtKB-KW"/>
</dbReference>
<dbReference type="AlphaFoldDB" id="A0A0D0P5K7"/>
<dbReference type="RefSeq" id="WP_043908469.1">
    <property type="nucleotide sequence ID" value="NZ_JBFBDQ010000052.1"/>
</dbReference>
<sequence length="321" mass="33738">MSDPVIAVRGLGKTFGATRALDGLELDVPEGAVCGLLGPNGAGKTTLVRILATLVRPDRGEARVCGHEVGREAAAVRRAIGLAGQYAAVEEGITGRENLELLGRLHHLGAVKARARAAELLAEFGLEEAADRLVRGYSGGMRRRLDLAASLITRPRVLFLDEPTTGLDPRSRREIWSAVRELAAQGSTVLLTTQYLDEADRLADRITVLDRGRAVADDTPQRLKAAIGTLVEVTLPEDADLERARAVLAVLTGGAPAVDAGQRRVGAVSDPARPLALPRLVRELDAAGVVALDVALRTPSLDDVFLALTGAGAAEKTEAAA</sequence>
<organism evidence="12 13">
    <name type="scientific">Kitasatospora griseola</name>
    <name type="common">Streptomyces griseolosporeus</name>
    <dbReference type="NCBI Taxonomy" id="2064"/>
    <lineage>
        <taxon>Bacteria</taxon>
        <taxon>Bacillati</taxon>
        <taxon>Actinomycetota</taxon>
        <taxon>Actinomycetes</taxon>
        <taxon>Kitasatosporales</taxon>
        <taxon>Streptomycetaceae</taxon>
        <taxon>Kitasatospora</taxon>
    </lineage>
</organism>
<dbReference type="GO" id="GO:0005886">
    <property type="term" value="C:plasma membrane"/>
    <property type="evidence" value="ECO:0007669"/>
    <property type="project" value="UniProtKB-SubCell"/>
</dbReference>
<dbReference type="InterPro" id="IPR005894">
    <property type="entry name" value="DrrA"/>
</dbReference>
<dbReference type="PANTHER" id="PTHR42711">
    <property type="entry name" value="ABC TRANSPORTER ATP-BINDING PROTEIN"/>
    <property type="match status" value="1"/>
</dbReference>
<name>A0A0D0P5K7_KITGR</name>
<keyword evidence="5" id="KW-0547">Nucleotide-binding</keyword>
<dbReference type="GO" id="GO:0016887">
    <property type="term" value="F:ATP hydrolysis activity"/>
    <property type="evidence" value="ECO:0007669"/>
    <property type="project" value="InterPro"/>
</dbReference>
<dbReference type="EC" id="7.6.2.2" evidence="2"/>
<evidence type="ECO:0000259" key="11">
    <source>
        <dbReference type="PROSITE" id="PS50893"/>
    </source>
</evidence>
<dbReference type="InterPro" id="IPR027417">
    <property type="entry name" value="P-loop_NTPase"/>
</dbReference>
<keyword evidence="8" id="KW-0472">Membrane</keyword>
<keyword evidence="7" id="KW-1278">Translocase</keyword>
<accession>A0A0D0P5K7</accession>
<dbReference type="InterPro" id="IPR003593">
    <property type="entry name" value="AAA+_ATPase"/>
</dbReference>
<keyword evidence="6" id="KW-0067">ATP-binding</keyword>
<evidence type="ECO:0000313" key="13">
    <source>
        <dbReference type="Proteomes" id="UP000032066"/>
    </source>
</evidence>
<evidence type="ECO:0000256" key="8">
    <source>
        <dbReference type="ARBA" id="ARBA00023136"/>
    </source>
</evidence>
<evidence type="ECO:0000256" key="6">
    <source>
        <dbReference type="ARBA" id="ARBA00022840"/>
    </source>
</evidence>
<dbReference type="InterPro" id="IPR017871">
    <property type="entry name" value="ABC_transporter-like_CS"/>
</dbReference>
<dbReference type="GO" id="GO:0008559">
    <property type="term" value="F:ABC-type xenobiotic transporter activity"/>
    <property type="evidence" value="ECO:0007669"/>
    <property type="project" value="UniProtKB-EC"/>
</dbReference>
<dbReference type="InterPro" id="IPR003439">
    <property type="entry name" value="ABC_transporter-like_ATP-bd"/>
</dbReference>
<dbReference type="STRING" id="2064.TR51_05590"/>
<comment type="similarity">
    <text evidence="10">Belongs to the ABC transporter superfamily. Drug exporter-1 (DrugE1) (TC 3.A.1.105) family.</text>
</comment>
<evidence type="ECO:0000256" key="1">
    <source>
        <dbReference type="ARBA" id="ARBA00004413"/>
    </source>
</evidence>
<dbReference type="GO" id="GO:1900753">
    <property type="term" value="P:doxorubicin transport"/>
    <property type="evidence" value="ECO:0007669"/>
    <property type="project" value="InterPro"/>
</dbReference>
<evidence type="ECO:0000313" key="12">
    <source>
        <dbReference type="EMBL" id="KIQ66896.1"/>
    </source>
</evidence>
<dbReference type="EMBL" id="JXZB01000001">
    <property type="protein sequence ID" value="KIQ66896.1"/>
    <property type="molecule type" value="Genomic_DNA"/>
</dbReference>
<comment type="subcellular location">
    <subcellularLocation>
        <location evidence="1">Cell membrane</location>
        <topology evidence="1">Peripheral membrane protein</topology>
        <orientation evidence="1">Cytoplasmic side</orientation>
    </subcellularLocation>
</comment>
<feature type="domain" description="ABC transporter" evidence="11">
    <location>
        <begin position="6"/>
        <end position="236"/>
    </location>
</feature>
<dbReference type="Proteomes" id="UP000032066">
    <property type="component" value="Unassembled WGS sequence"/>
</dbReference>
<evidence type="ECO:0000256" key="9">
    <source>
        <dbReference type="ARBA" id="ARBA00023251"/>
    </source>
</evidence>
<dbReference type="SUPFAM" id="SSF52540">
    <property type="entry name" value="P-loop containing nucleoside triphosphate hydrolases"/>
    <property type="match status" value="1"/>
</dbReference>
<evidence type="ECO:0000256" key="3">
    <source>
        <dbReference type="ARBA" id="ARBA00022448"/>
    </source>
</evidence>
<dbReference type="PANTHER" id="PTHR42711:SF19">
    <property type="entry name" value="DOXORUBICIN RESISTANCE ATP-BINDING PROTEIN DRRA"/>
    <property type="match status" value="1"/>
</dbReference>
<dbReference type="GO" id="GO:0043215">
    <property type="term" value="P:daunorubicin transport"/>
    <property type="evidence" value="ECO:0007669"/>
    <property type="project" value="InterPro"/>
</dbReference>
<dbReference type="PROSITE" id="PS50893">
    <property type="entry name" value="ABC_TRANSPORTER_2"/>
    <property type="match status" value="1"/>
</dbReference>
<dbReference type="OrthoDB" id="9804819at2"/>
<keyword evidence="13" id="KW-1185">Reference proteome</keyword>
<dbReference type="PROSITE" id="PS00211">
    <property type="entry name" value="ABC_TRANSPORTER_1"/>
    <property type="match status" value="1"/>
</dbReference>
<dbReference type="Pfam" id="PF00005">
    <property type="entry name" value="ABC_tran"/>
    <property type="match status" value="1"/>
</dbReference>
<keyword evidence="9" id="KW-0046">Antibiotic resistance</keyword>
<keyword evidence="4" id="KW-1003">Cell membrane</keyword>
<protein>
    <recommendedName>
        <fullName evidence="2">ABC-type xenobiotic transporter</fullName>
        <ecNumber evidence="2">7.6.2.2</ecNumber>
    </recommendedName>
</protein>
<evidence type="ECO:0000256" key="10">
    <source>
        <dbReference type="ARBA" id="ARBA00049985"/>
    </source>
</evidence>
<reference evidence="12 13" key="1">
    <citation type="submission" date="2015-02" db="EMBL/GenBank/DDBJ databases">
        <title>Draft genome sequence of Kitasatospora griseola MF730-N6, a bafilomycin, terpentecin and satosporin producer.</title>
        <authorList>
            <person name="Arens J.C."/>
            <person name="Haltli B."/>
            <person name="Kerr R.G."/>
        </authorList>
    </citation>
    <scope>NUCLEOTIDE SEQUENCE [LARGE SCALE GENOMIC DNA]</scope>
    <source>
        <strain evidence="12 13">MF730-N6</strain>
    </source>
</reference>
<dbReference type="InterPro" id="IPR050763">
    <property type="entry name" value="ABC_transporter_ATP-binding"/>
</dbReference>